<keyword evidence="10" id="KW-1185">Reference proteome</keyword>
<dbReference type="Pfam" id="PF00096">
    <property type="entry name" value="zf-C2H2"/>
    <property type="match status" value="2"/>
</dbReference>
<dbReference type="PROSITE" id="PS00028">
    <property type="entry name" value="ZINC_FINGER_C2H2_1"/>
    <property type="match status" value="8"/>
</dbReference>
<evidence type="ECO:0000256" key="5">
    <source>
        <dbReference type="PROSITE-ProRule" id="PRU00042"/>
    </source>
</evidence>
<dbReference type="Pfam" id="PF00651">
    <property type="entry name" value="BTB"/>
    <property type="match status" value="1"/>
</dbReference>
<dbReference type="Gene3D" id="3.30.710.10">
    <property type="entry name" value="Potassium Channel Kv1.1, Chain A"/>
    <property type="match status" value="1"/>
</dbReference>
<feature type="region of interest" description="Disordered" evidence="6">
    <location>
        <begin position="1313"/>
        <end position="1340"/>
    </location>
</feature>
<dbReference type="InterPro" id="IPR000210">
    <property type="entry name" value="BTB/POZ_dom"/>
</dbReference>
<evidence type="ECO:0000256" key="3">
    <source>
        <dbReference type="ARBA" id="ARBA00022771"/>
    </source>
</evidence>
<feature type="domain" description="C2H2-type" evidence="8">
    <location>
        <begin position="1021"/>
        <end position="1048"/>
    </location>
</feature>
<reference evidence="9" key="1">
    <citation type="journal article" date="2023" name="Mol. Biol. Evol.">
        <title>Third-Generation Sequencing Reveals the Adaptive Role of the Epigenome in Three Deep-Sea Polychaetes.</title>
        <authorList>
            <person name="Perez M."/>
            <person name="Aroh O."/>
            <person name="Sun Y."/>
            <person name="Lan Y."/>
            <person name="Juniper S.K."/>
            <person name="Young C.R."/>
            <person name="Angers B."/>
            <person name="Qian P.Y."/>
        </authorList>
    </citation>
    <scope>NUCLEOTIDE SEQUENCE</scope>
    <source>
        <strain evidence="9">P08H-3</strain>
    </source>
</reference>
<evidence type="ECO:0000256" key="6">
    <source>
        <dbReference type="SAM" id="MobiDB-lite"/>
    </source>
</evidence>
<evidence type="ECO:0000259" key="8">
    <source>
        <dbReference type="PROSITE" id="PS50157"/>
    </source>
</evidence>
<evidence type="ECO:0000313" key="10">
    <source>
        <dbReference type="Proteomes" id="UP001208570"/>
    </source>
</evidence>
<dbReference type="SUPFAM" id="SSF57667">
    <property type="entry name" value="beta-beta-alpha zinc fingers"/>
    <property type="match status" value="3"/>
</dbReference>
<feature type="domain" description="C2H2-type" evidence="8">
    <location>
        <begin position="929"/>
        <end position="957"/>
    </location>
</feature>
<organism evidence="9 10">
    <name type="scientific">Paralvinella palmiformis</name>
    <dbReference type="NCBI Taxonomy" id="53620"/>
    <lineage>
        <taxon>Eukaryota</taxon>
        <taxon>Metazoa</taxon>
        <taxon>Spiralia</taxon>
        <taxon>Lophotrochozoa</taxon>
        <taxon>Annelida</taxon>
        <taxon>Polychaeta</taxon>
        <taxon>Sedentaria</taxon>
        <taxon>Canalipalpata</taxon>
        <taxon>Terebellida</taxon>
        <taxon>Terebelliformia</taxon>
        <taxon>Alvinellidae</taxon>
        <taxon>Paralvinella</taxon>
    </lineage>
</organism>
<feature type="domain" description="C2H2-type" evidence="8">
    <location>
        <begin position="1083"/>
        <end position="1110"/>
    </location>
</feature>
<keyword evidence="1" id="KW-0479">Metal-binding</keyword>
<dbReference type="SMART" id="SM00225">
    <property type="entry name" value="BTB"/>
    <property type="match status" value="1"/>
</dbReference>
<dbReference type="CDD" id="cd18186">
    <property type="entry name" value="BTB_POZ_ZBTB_KLHL-like"/>
    <property type="match status" value="1"/>
</dbReference>
<accession>A0AAD9K851</accession>
<feature type="domain" description="C2H2-type" evidence="8">
    <location>
        <begin position="992"/>
        <end position="1020"/>
    </location>
</feature>
<dbReference type="EMBL" id="JAODUP010000045">
    <property type="protein sequence ID" value="KAK2165780.1"/>
    <property type="molecule type" value="Genomic_DNA"/>
</dbReference>
<feature type="domain" description="C2H2-type" evidence="8">
    <location>
        <begin position="1111"/>
        <end position="1139"/>
    </location>
</feature>
<protein>
    <submittedName>
        <fullName evidence="9">Uncharacterized protein</fullName>
    </submittedName>
</protein>
<dbReference type="GO" id="GO:0008270">
    <property type="term" value="F:zinc ion binding"/>
    <property type="evidence" value="ECO:0007669"/>
    <property type="project" value="UniProtKB-KW"/>
</dbReference>
<dbReference type="SUPFAM" id="SSF54695">
    <property type="entry name" value="POZ domain"/>
    <property type="match status" value="1"/>
</dbReference>
<feature type="domain" description="C2H2-type" evidence="8">
    <location>
        <begin position="1139"/>
        <end position="1169"/>
    </location>
</feature>
<feature type="region of interest" description="Disordered" evidence="6">
    <location>
        <begin position="211"/>
        <end position="288"/>
    </location>
</feature>
<evidence type="ECO:0000256" key="2">
    <source>
        <dbReference type="ARBA" id="ARBA00022737"/>
    </source>
</evidence>
<feature type="domain" description="C2H2-type" evidence="8">
    <location>
        <begin position="962"/>
        <end position="991"/>
    </location>
</feature>
<gene>
    <name evidence="9" type="ORF">LSH36_45g05011</name>
</gene>
<comment type="caution">
    <text evidence="9">The sequence shown here is derived from an EMBL/GenBank/DDBJ whole genome shotgun (WGS) entry which is preliminary data.</text>
</comment>
<evidence type="ECO:0000256" key="4">
    <source>
        <dbReference type="ARBA" id="ARBA00022833"/>
    </source>
</evidence>
<dbReference type="Gene3D" id="3.30.160.60">
    <property type="entry name" value="Classic Zinc Finger"/>
    <property type="match status" value="7"/>
</dbReference>
<dbReference type="FunFam" id="3.30.160.60:FF:000100">
    <property type="entry name" value="Zinc finger 45-like"/>
    <property type="match status" value="1"/>
</dbReference>
<dbReference type="PANTHER" id="PTHR24379">
    <property type="entry name" value="KRAB AND ZINC FINGER DOMAIN-CONTAINING"/>
    <property type="match status" value="1"/>
</dbReference>
<evidence type="ECO:0000256" key="1">
    <source>
        <dbReference type="ARBA" id="ARBA00022723"/>
    </source>
</evidence>
<dbReference type="SMART" id="SM00355">
    <property type="entry name" value="ZnF_C2H2"/>
    <property type="match status" value="16"/>
</dbReference>
<evidence type="ECO:0000259" key="7">
    <source>
        <dbReference type="PROSITE" id="PS50097"/>
    </source>
</evidence>
<dbReference type="PROSITE" id="PS50157">
    <property type="entry name" value="ZINC_FINGER_C2H2_2"/>
    <property type="match status" value="9"/>
</dbReference>
<evidence type="ECO:0000313" key="9">
    <source>
        <dbReference type="EMBL" id="KAK2165780.1"/>
    </source>
</evidence>
<keyword evidence="2" id="KW-0677">Repeat</keyword>
<dbReference type="InterPro" id="IPR011333">
    <property type="entry name" value="SKP1/BTB/POZ_sf"/>
</dbReference>
<dbReference type="PANTHER" id="PTHR24379:SF121">
    <property type="entry name" value="C2H2-TYPE DOMAIN-CONTAINING PROTEIN"/>
    <property type="match status" value="1"/>
</dbReference>
<sequence length="1375" mass="158367">METEEQAKEILQVLRTIYQRQLACDFIIEVTESTVMEFRVHKAMLAAFSRKFRKLLETGQLENDRYQVQGPQTRVPGMNNAKTKQSNQPYNAIDSVTMGQLIDYIYTGNLDINAHTALPILAAATLLDMTQVMAMCQRFLMSNLESGQQQHAAPANHSTSGNTYVMSNSQNVETSVKADVGDISESKEQLRCVIRDSGIVKCEDNQLEVKDALHKRKSSKRKGGGKRAERNKRRKPQTVKRKHKKKMVSKSESINSASDTEDLCDQTKDDKQTVPCRRSHRSQHQNRNNRIVMTAASRSSSSGYGSSFYVKQSRKSLEEGCKTKNIRNQLLNSFGKEECSQSHQDISDLSPSLPIAKLTFHNLKCSICHDVFIHYSAKVLHEKSHHYRRLNWLGVLQRRYMPLYIRQYFWTISVTGPEGQDRTPKKKSTQRRYGDQRLENVVNSRHGHSGHSESYNSNMDIKYSRIVSQTGNHDVSQGGESYFSYANEPDIPQASELSQAGEVLQAGNPDALTQPVFEDSRTSYTSISHKPNDVDVHINLTAAGIWPTKNSSTEKEHGNSDCSFHSDNQTKHVVKETLDNSKQAREVSGKLYPLEKNISINGSDLKSVMLDGSRVIKKALNGIKTENSEPSLNGIKEINNVLSRHIGDTLTGRRKTKKAEQKLKFKGNLRLIPRCRCKLCNVRLPFSLRLLHCLQRHGFQRQCRKCSLTLLQPAACVYHRLKMHRSELRIRNSETLTCAHCGKQFLYAQVLKQHCIRFHGGPPVGDVCPVQVRSLICRHCQCAFKYHKALLIHLPIHGLTQDEIELELTSPASVLLRSKINNRKPGQPKKCPVCARLFKAMTTLRQHMNQVHGLPVTRAYIMHMKNMDVKKIQCQEDGCKFSTIMVYELERHMRTCHPSASYECHFCLYKTALKKRMARHIRLNHMAGKTCEMCGRQFHKHYYLKHHYFKAHNILDPTIKLHKCPEKGCDYSSLTMYSLDIHLRKHNNDKPYKCSECGRMLKTEKNLEKHMNKIHRGIRPYICDQCGASYGEESELKTHMARHEEAKRYHCMYCDYTTQEKGNYQSHLWARHKVKLHQKQTVFECKKCDYTTDRKTRFTQHMASHNNIRNFKCPHCDKTFIAKNTMTSHIKWTHMVKSMACDYCNHKTSTLNMLREHVRMMHTHRDVKPYKCAYCEYHCRTSGNCRKHCTNKHKEQPIKWVKVCEKYPNNDRPVLSMEHMAKENGILRKDSRTKRVFSYELDADVPPGEIKQPPADVQLLPQEVTTQREVPAMQQRLSGISPVMVTGSEVHAQLQPVLTPVLHESHIQLMQQVHKPGEYQQQQQHQQPPSQQQQPQPESLQHQYLSPIIINPSPMPPMQQQQLLVLMQQHGLKNQ</sequence>
<proteinExistence type="predicted"/>
<feature type="compositionally biased region" description="Low complexity" evidence="6">
    <location>
        <begin position="1320"/>
        <end position="1340"/>
    </location>
</feature>
<dbReference type="PROSITE" id="PS50097">
    <property type="entry name" value="BTB"/>
    <property type="match status" value="1"/>
</dbReference>
<feature type="domain" description="C2H2-type" evidence="8">
    <location>
        <begin position="829"/>
        <end position="852"/>
    </location>
</feature>
<keyword evidence="4" id="KW-0862">Zinc</keyword>
<keyword evidence="3 5" id="KW-0863">Zinc-finger</keyword>
<dbReference type="Pfam" id="PF13912">
    <property type="entry name" value="zf-C2H2_6"/>
    <property type="match status" value="1"/>
</dbReference>
<dbReference type="Proteomes" id="UP001208570">
    <property type="component" value="Unassembled WGS sequence"/>
</dbReference>
<feature type="domain" description="BTB" evidence="7">
    <location>
        <begin position="24"/>
        <end position="114"/>
    </location>
</feature>
<feature type="region of interest" description="Disordered" evidence="6">
    <location>
        <begin position="417"/>
        <end position="456"/>
    </location>
</feature>
<dbReference type="InterPro" id="IPR036236">
    <property type="entry name" value="Znf_C2H2_sf"/>
</dbReference>
<name>A0AAD9K851_9ANNE</name>
<dbReference type="InterPro" id="IPR013087">
    <property type="entry name" value="Znf_C2H2_type"/>
</dbReference>
<feature type="compositionally biased region" description="Basic residues" evidence="6">
    <location>
        <begin position="213"/>
        <end position="248"/>
    </location>
</feature>
<feature type="domain" description="C2H2-type" evidence="8">
    <location>
        <begin position="736"/>
        <end position="764"/>
    </location>
</feature>